<dbReference type="KEGG" id="psil:PMA3_11670"/>
<dbReference type="PANTHER" id="PTHR22893">
    <property type="entry name" value="NADH OXIDOREDUCTASE-RELATED"/>
    <property type="match status" value="1"/>
</dbReference>
<dbReference type="Pfam" id="PF00724">
    <property type="entry name" value="Oxidored_FMN"/>
    <property type="match status" value="1"/>
</dbReference>
<name>A0A191YSQ4_9PSED</name>
<keyword evidence="3" id="KW-0560">Oxidoreductase</keyword>
<dbReference type="FunFam" id="3.20.20.70:FF:000059">
    <property type="entry name" value="N-ethylmaleimide reductase, FMN-linked"/>
    <property type="match status" value="1"/>
</dbReference>
<evidence type="ECO:0000256" key="2">
    <source>
        <dbReference type="ARBA" id="ARBA00005979"/>
    </source>
</evidence>
<dbReference type="GO" id="GO:0005829">
    <property type="term" value="C:cytosol"/>
    <property type="evidence" value="ECO:0007669"/>
    <property type="project" value="TreeGrafter"/>
</dbReference>
<dbReference type="InterPro" id="IPR013785">
    <property type="entry name" value="Aldolase_TIM"/>
</dbReference>
<dbReference type="AlphaFoldDB" id="A0A191YSQ4"/>
<evidence type="ECO:0000256" key="1">
    <source>
        <dbReference type="ARBA" id="ARBA00001917"/>
    </source>
</evidence>
<reference evidence="5 6" key="1">
    <citation type="journal article" date="2018" name="Syst. Appl. Microbiol.">
        <title>Pseudomonas silesiensis sp. nov. strain A3T isolated from a biological pesticide sewage treatment plant and analysis of the complete genome sequence.</title>
        <authorList>
            <person name="Kaminski M.A."/>
            <person name="Furmanczyk E.M."/>
            <person name="Sobczak A."/>
            <person name="Dziembowski A."/>
            <person name="Lipinski L."/>
        </authorList>
    </citation>
    <scope>NUCLEOTIDE SEQUENCE [LARGE SCALE GENOMIC DNA]</scope>
    <source>
        <strain evidence="5 6">A3</strain>
    </source>
</reference>
<organism evidence="5 6">
    <name type="scientific">Pseudomonas silesiensis</name>
    <dbReference type="NCBI Taxonomy" id="1853130"/>
    <lineage>
        <taxon>Bacteria</taxon>
        <taxon>Pseudomonadati</taxon>
        <taxon>Pseudomonadota</taxon>
        <taxon>Gammaproteobacteria</taxon>
        <taxon>Pseudomonadales</taxon>
        <taxon>Pseudomonadaceae</taxon>
        <taxon>Pseudomonas</taxon>
    </lineage>
</organism>
<protein>
    <submittedName>
        <fullName evidence="5">Alkene reductase</fullName>
    </submittedName>
</protein>
<sequence length="361" mass="38094">MSVLFEPVTLGELQLANRIVMAPMTRSRALADAVPGSEMVEYYRQRASAGLIVAEGTAPSASGLGYCRTPAIYSNQQIAGWQRVTEAVHAEGGCIVLQLMHVGRAASQHNKPAGAATVAPSALRARTQVFSDAAGLVDTDEPQALTLQGIDEAIEDYRQAALNARLAGFDGVELHCTSGYLPMQFMASGSNQRSDAYGGDVTGRVRFAKEVIEAMASAIGAGRVGFRLCPGNPYNDIDDQDPAATAAALCEAVAPLGLAYLHIMRSPLADLNAFALARQHSPHALILNDGFDGPSASAALASGEGAAVSFARHFIANPDLVERLKRGLPLTRFDRKTLYTPGSAGYSDYPAYQANAQEVAQ</sequence>
<dbReference type="GO" id="GO:0016628">
    <property type="term" value="F:oxidoreductase activity, acting on the CH-CH group of donors, NAD or NADP as acceptor"/>
    <property type="evidence" value="ECO:0007669"/>
    <property type="project" value="UniProtKB-ARBA"/>
</dbReference>
<dbReference type="InterPro" id="IPR045247">
    <property type="entry name" value="Oye-like"/>
</dbReference>
<dbReference type="Proteomes" id="UP000078354">
    <property type="component" value="Chromosome"/>
</dbReference>
<dbReference type="RefSeq" id="WP_064677299.1">
    <property type="nucleotide sequence ID" value="NZ_CP014870.1"/>
</dbReference>
<dbReference type="EMBL" id="CP014870">
    <property type="protein sequence ID" value="ANJ55771.1"/>
    <property type="molecule type" value="Genomic_DNA"/>
</dbReference>
<keyword evidence="6" id="KW-1185">Reference proteome</keyword>
<evidence type="ECO:0000313" key="6">
    <source>
        <dbReference type="Proteomes" id="UP000078354"/>
    </source>
</evidence>
<dbReference type="STRING" id="1853130.PMA3_11670"/>
<evidence type="ECO:0000313" key="5">
    <source>
        <dbReference type="EMBL" id="ANJ55771.1"/>
    </source>
</evidence>
<accession>A0A191YSQ4</accession>
<dbReference type="InterPro" id="IPR001155">
    <property type="entry name" value="OxRdtase_FMN_N"/>
</dbReference>
<dbReference type="CDD" id="cd02933">
    <property type="entry name" value="OYE_like_FMN"/>
    <property type="match status" value="1"/>
</dbReference>
<dbReference type="PANTHER" id="PTHR22893:SF91">
    <property type="entry name" value="NADPH DEHYDROGENASE 2-RELATED"/>
    <property type="match status" value="1"/>
</dbReference>
<evidence type="ECO:0000256" key="3">
    <source>
        <dbReference type="ARBA" id="ARBA00023002"/>
    </source>
</evidence>
<dbReference type="OrthoDB" id="8523426at2"/>
<dbReference type="SUPFAM" id="SSF51395">
    <property type="entry name" value="FMN-linked oxidoreductases"/>
    <property type="match status" value="1"/>
</dbReference>
<evidence type="ECO:0000259" key="4">
    <source>
        <dbReference type="Pfam" id="PF00724"/>
    </source>
</evidence>
<dbReference type="Gene3D" id="3.20.20.70">
    <property type="entry name" value="Aldolase class I"/>
    <property type="match status" value="1"/>
</dbReference>
<comment type="similarity">
    <text evidence="2">Belongs to the NADH:flavin oxidoreductase/NADH oxidase family.</text>
</comment>
<dbReference type="GO" id="GO:0010181">
    <property type="term" value="F:FMN binding"/>
    <property type="evidence" value="ECO:0007669"/>
    <property type="project" value="InterPro"/>
</dbReference>
<gene>
    <name evidence="5" type="ORF">PMA3_11670</name>
</gene>
<comment type="cofactor">
    <cofactor evidence="1">
        <name>FMN</name>
        <dbReference type="ChEBI" id="CHEBI:58210"/>
    </cofactor>
</comment>
<proteinExistence type="inferred from homology"/>
<feature type="domain" description="NADH:flavin oxidoreductase/NADH oxidase N-terminal" evidence="4">
    <location>
        <begin position="4"/>
        <end position="330"/>
    </location>
</feature>